<keyword evidence="4" id="KW-1185">Reference proteome</keyword>
<sequence>MPYRIVALIAALLMAWAAGCTHRTPDEPEREKAASVTTTAGQSGLSSPSVPSKGTGVKKKMPVKVKTGDRLGWVDNAVKTYPPDRFLTGVGIAPDRKTAEQRALSELKKPFAKAIAGRITMQREAIGKLSHPLDRELIDLSATRRESSLEDVLAFGRVAEIFVEKKPQTTIYALAVLDRPACTLRVESLVRQLDHQLKKIIDQSEQPGDRMQPGQKKELLQIFVRREALDAALELTNKTGKGVPMPVSQQALARFLKKK</sequence>
<dbReference type="EMBL" id="AP021875">
    <property type="protein sequence ID" value="BBO76109.1"/>
    <property type="molecule type" value="Genomic_DNA"/>
</dbReference>
<evidence type="ECO:0000256" key="1">
    <source>
        <dbReference type="SAM" id="MobiDB-lite"/>
    </source>
</evidence>
<keyword evidence="2" id="KW-0732">Signal</keyword>
<feature type="region of interest" description="Disordered" evidence="1">
    <location>
        <begin position="22"/>
        <end position="60"/>
    </location>
</feature>
<organism evidence="3 4">
    <name type="scientific">Desulfosarcina widdelii</name>
    <dbReference type="NCBI Taxonomy" id="947919"/>
    <lineage>
        <taxon>Bacteria</taxon>
        <taxon>Pseudomonadati</taxon>
        <taxon>Thermodesulfobacteriota</taxon>
        <taxon>Desulfobacteria</taxon>
        <taxon>Desulfobacterales</taxon>
        <taxon>Desulfosarcinaceae</taxon>
        <taxon>Desulfosarcina</taxon>
    </lineage>
</organism>
<dbReference type="AlphaFoldDB" id="A0A5K7Z7H7"/>
<accession>A0A5K7Z7H7</accession>
<proteinExistence type="predicted"/>
<dbReference type="Proteomes" id="UP000427769">
    <property type="component" value="Chromosome"/>
</dbReference>
<gene>
    <name evidence="3" type="ORF">DSCW_35260</name>
</gene>
<dbReference type="PROSITE" id="PS51257">
    <property type="entry name" value="PROKAR_LIPOPROTEIN"/>
    <property type="match status" value="1"/>
</dbReference>
<dbReference type="RefSeq" id="WP_155304965.1">
    <property type="nucleotide sequence ID" value="NZ_AP021875.1"/>
</dbReference>
<dbReference type="KEGG" id="dwd:DSCW_35260"/>
<feature type="compositionally biased region" description="Basic and acidic residues" evidence="1">
    <location>
        <begin position="23"/>
        <end position="33"/>
    </location>
</feature>
<reference evidence="3 4" key="1">
    <citation type="submission" date="2019-11" db="EMBL/GenBank/DDBJ databases">
        <title>Comparative genomics of hydrocarbon-degrading Desulfosarcina strains.</title>
        <authorList>
            <person name="Watanabe M."/>
            <person name="Kojima H."/>
            <person name="Fukui M."/>
        </authorList>
    </citation>
    <scope>NUCLEOTIDE SEQUENCE [LARGE SCALE GENOMIC DNA]</scope>
    <source>
        <strain evidence="3 4">PP31</strain>
    </source>
</reference>
<evidence type="ECO:0000313" key="3">
    <source>
        <dbReference type="EMBL" id="BBO76109.1"/>
    </source>
</evidence>
<name>A0A5K7Z7H7_9BACT</name>
<feature type="signal peptide" evidence="2">
    <location>
        <begin position="1"/>
        <end position="17"/>
    </location>
</feature>
<protein>
    <recommendedName>
        <fullName evidence="5">Lipoprotein</fullName>
    </recommendedName>
</protein>
<evidence type="ECO:0008006" key="5">
    <source>
        <dbReference type="Google" id="ProtNLM"/>
    </source>
</evidence>
<evidence type="ECO:0000256" key="2">
    <source>
        <dbReference type="SAM" id="SignalP"/>
    </source>
</evidence>
<feature type="chain" id="PRO_5024306698" description="Lipoprotein" evidence="2">
    <location>
        <begin position="18"/>
        <end position="259"/>
    </location>
</feature>
<evidence type="ECO:0000313" key="4">
    <source>
        <dbReference type="Proteomes" id="UP000427769"/>
    </source>
</evidence>
<feature type="compositionally biased region" description="Polar residues" evidence="1">
    <location>
        <begin position="35"/>
        <end position="52"/>
    </location>
</feature>